<gene>
    <name evidence="1" type="ORF">ACCO45_004040</name>
</gene>
<protein>
    <submittedName>
        <fullName evidence="1">Uncharacterized protein</fullName>
    </submittedName>
</protein>
<reference evidence="1" key="1">
    <citation type="submission" date="2024-12" db="EMBL/GenBank/DDBJ databases">
        <title>Comparative genomics and development of molecular markers within Purpureocillium lilacinum and among Purpureocillium species.</title>
        <authorList>
            <person name="Yeh Z.-Y."/>
            <person name="Ni N.-T."/>
            <person name="Lo P.-H."/>
            <person name="Mushyakhwo K."/>
            <person name="Lin C.-F."/>
            <person name="Nai Y.-S."/>
        </authorList>
    </citation>
    <scope>NUCLEOTIDE SEQUENCE</scope>
    <source>
        <strain evidence="1">NCHU-NPUST-175</strain>
    </source>
</reference>
<accession>A0ACC4E2K8</accession>
<proteinExistence type="predicted"/>
<name>A0ACC4E2K8_PURLI</name>
<evidence type="ECO:0000313" key="1">
    <source>
        <dbReference type="EMBL" id="KAL3962517.1"/>
    </source>
</evidence>
<organism evidence="1 2">
    <name type="scientific">Purpureocillium lilacinum</name>
    <name type="common">Paecilomyces lilacinus</name>
    <dbReference type="NCBI Taxonomy" id="33203"/>
    <lineage>
        <taxon>Eukaryota</taxon>
        <taxon>Fungi</taxon>
        <taxon>Dikarya</taxon>
        <taxon>Ascomycota</taxon>
        <taxon>Pezizomycotina</taxon>
        <taxon>Sordariomycetes</taxon>
        <taxon>Hypocreomycetidae</taxon>
        <taxon>Hypocreales</taxon>
        <taxon>Ophiocordycipitaceae</taxon>
        <taxon>Purpureocillium</taxon>
    </lineage>
</organism>
<evidence type="ECO:0000313" key="2">
    <source>
        <dbReference type="Proteomes" id="UP001638806"/>
    </source>
</evidence>
<comment type="caution">
    <text evidence="1">The sequence shown here is derived from an EMBL/GenBank/DDBJ whole genome shotgun (WGS) entry which is preliminary data.</text>
</comment>
<dbReference type="EMBL" id="JBGNUJ010000003">
    <property type="protein sequence ID" value="KAL3962517.1"/>
    <property type="molecule type" value="Genomic_DNA"/>
</dbReference>
<dbReference type="Proteomes" id="UP001638806">
    <property type="component" value="Unassembled WGS sequence"/>
</dbReference>
<sequence>MRRVKRVAASVRAASEAASATAILSRGRPITGSGRPQVNQSARRDDEDDDDGGGNVQPSRRDVYVRRCDGQKGRWMSGPPEDGASDQVTIALANAGKSRREASNVGMNRSNGLEACQAAGPDMSSVVGSMAPRQAASS</sequence>
<keyword evidence="2" id="KW-1185">Reference proteome</keyword>